<feature type="compositionally biased region" description="Polar residues" evidence="4">
    <location>
        <begin position="157"/>
        <end position="171"/>
    </location>
</feature>
<feature type="compositionally biased region" description="Polar residues" evidence="4">
    <location>
        <begin position="138"/>
        <end position="147"/>
    </location>
</feature>
<feature type="region of interest" description="Disordered" evidence="4">
    <location>
        <begin position="132"/>
        <end position="218"/>
    </location>
</feature>
<gene>
    <name evidence="8" type="ORF">IAC59_07175</name>
</gene>
<protein>
    <recommendedName>
        <fullName evidence="2">Anti-sigma-W factor RsiW</fullName>
    </recommendedName>
</protein>
<evidence type="ECO:0000256" key="1">
    <source>
        <dbReference type="ARBA" id="ARBA00024353"/>
    </source>
</evidence>
<evidence type="ECO:0000313" key="9">
    <source>
        <dbReference type="Proteomes" id="UP000824123"/>
    </source>
</evidence>
<keyword evidence="5" id="KW-1133">Transmembrane helix</keyword>
<evidence type="ECO:0000256" key="2">
    <source>
        <dbReference type="ARBA" id="ARBA00024438"/>
    </source>
</evidence>
<feature type="domain" description="Putative zinc-finger" evidence="6">
    <location>
        <begin position="6"/>
        <end position="40"/>
    </location>
</feature>
<evidence type="ECO:0000259" key="7">
    <source>
        <dbReference type="Pfam" id="PF14257"/>
    </source>
</evidence>
<proteinExistence type="inferred from homology"/>
<evidence type="ECO:0000256" key="5">
    <source>
        <dbReference type="SAM" id="Phobius"/>
    </source>
</evidence>
<keyword evidence="3" id="KW-0175">Coiled coil</keyword>
<dbReference type="Pfam" id="PF13490">
    <property type="entry name" value="zf-HC2"/>
    <property type="match status" value="1"/>
</dbReference>
<evidence type="ECO:0000256" key="4">
    <source>
        <dbReference type="SAM" id="MobiDB-lite"/>
    </source>
</evidence>
<keyword evidence="5" id="KW-0472">Membrane</keyword>
<feature type="transmembrane region" description="Helical" evidence="5">
    <location>
        <begin position="409"/>
        <end position="437"/>
    </location>
</feature>
<feature type="domain" description="DUF4349" evidence="7">
    <location>
        <begin position="221"/>
        <end position="429"/>
    </location>
</feature>
<reference evidence="8" key="1">
    <citation type="submission" date="2020-10" db="EMBL/GenBank/DDBJ databases">
        <authorList>
            <person name="Gilroy R."/>
        </authorList>
    </citation>
    <scope>NUCLEOTIDE SEQUENCE</scope>
    <source>
        <strain evidence="8">ChiSxjej2B14-8506</strain>
    </source>
</reference>
<comment type="similarity">
    <text evidence="1">Belongs to the zinc-associated anti-sigma factor (ZAS) superfamily. Anti-sigma-W factor family.</text>
</comment>
<feature type="compositionally biased region" description="Polar residues" evidence="4">
    <location>
        <begin position="192"/>
        <end position="202"/>
    </location>
</feature>
<dbReference type="Pfam" id="PF14257">
    <property type="entry name" value="DUF4349"/>
    <property type="match status" value="1"/>
</dbReference>
<organism evidence="8 9">
    <name type="scientific">Candidatus Fimadaptatus faecigallinarum</name>
    <dbReference type="NCBI Taxonomy" id="2840814"/>
    <lineage>
        <taxon>Bacteria</taxon>
        <taxon>Bacillati</taxon>
        <taxon>Bacillota</taxon>
        <taxon>Clostridia</taxon>
        <taxon>Eubacteriales</taxon>
        <taxon>Candidatus Fimadaptatus</taxon>
    </lineage>
</organism>
<keyword evidence="5" id="KW-0812">Transmembrane</keyword>
<dbReference type="Proteomes" id="UP000824123">
    <property type="component" value="Unassembled WGS sequence"/>
</dbReference>
<dbReference type="InterPro" id="IPR027383">
    <property type="entry name" value="Znf_put"/>
</dbReference>
<comment type="caution">
    <text evidence="8">The sequence shown here is derived from an EMBL/GenBank/DDBJ whole genome shotgun (WGS) entry which is preliminary data.</text>
</comment>
<feature type="transmembrane region" description="Helical" evidence="5">
    <location>
        <begin position="86"/>
        <end position="106"/>
    </location>
</feature>
<dbReference type="Gene3D" id="1.10.10.1320">
    <property type="entry name" value="Anti-sigma factor, zinc-finger domain"/>
    <property type="match status" value="1"/>
</dbReference>
<name>A0A9D1LS54_9FIRM</name>
<evidence type="ECO:0000313" key="8">
    <source>
        <dbReference type="EMBL" id="HIU47026.1"/>
    </source>
</evidence>
<sequence>MAQLSCEQFREKIHPLLDGELNAQDQAQLEEHMAQCPDCRSEFEDLKALREELSHLDDDLKVPLEFERGWRNAVRREASLKRTRRWVRALSGVAAAFVALMGVTAFNRATGRLPSEYTSATEQPAYAVTADLPDAASNDPSATQSMSAEVEGAGTVDAQSRSLDDATTSVVSGYDASDEVDGTQARYDYSSEDSLSATTSGSAGLLDVDESNDTSTGSSIKVLRSASLTLETENFDADMDAIKDTVAKYGGLFERNAVSGDVGNRRAELTLRVPAALLENYVEQLRSLCHVLESEISAQDITSQYSDTALRLDTYRVQLNRVKELTAQAADLNEVLELEEEASRLQYEIDKLTGMLNGWDSQTEMSTVNIVLTEYSHVDASIGSTGFSGRVGEQFAQSMNTIRSFLGDMMLSAIALLPHLAWVVPVAAVAALGIHFAKRSGTHRRRHAD</sequence>
<dbReference type="InterPro" id="IPR041916">
    <property type="entry name" value="Anti_sigma_zinc_sf"/>
</dbReference>
<evidence type="ECO:0000259" key="6">
    <source>
        <dbReference type="Pfam" id="PF13490"/>
    </source>
</evidence>
<dbReference type="AlphaFoldDB" id="A0A9D1LS54"/>
<evidence type="ECO:0000256" key="3">
    <source>
        <dbReference type="SAM" id="Coils"/>
    </source>
</evidence>
<reference evidence="8" key="2">
    <citation type="journal article" date="2021" name="PeerJ">
        <title>Extensive microbial diversity within the chicken gut microbiome revealed by metagenomics and culture.</title>
        <authorList>
            <person name="Gilroy R."/>
            <person name="Ravi A."/>
            <person name="Getino M."/>
            <person name="Pursley I."/>
            <person name="Horton D.L."/>
            <person name="Alikhan N.F."/>
            <person name="Baker D."/>
            <person name="Gharbi K."/>
            <person name="Hall N."/>
            <person name="Watson M."/>
            <person name="Adriaenssens E.M."/>
            <person name="Foster-Nyarko E."/>
            <person name="Jarju S."/>
            <person name="Secka A."/>
            <person name="Antonio M."/>
            <person name="Oren A."/>
            <person name="Chaudhuri R.R."/>
            <person name="La Ragione R."/>
            <person name="Hildebrand F."/>
            <person name="Pallen M.J."/>
        </authorList>
    </citation>
    <scope>NUCLEOTIDE SEQUENCE</scope>
    <source>
        <strain evidence="8">ChiSxjej2B14-8506</strain>
    </source>
</reference>
<dbReference type="InterPro" id="IPR025645">
    <property type="entry name" value="DUF4349"/>
</dbReference>
<accession>A0A9D1LS54</accession>
<feature type="coiled-coil region" evidence="3">
    <location>
        <begin position="322"/>
        <end position="355"/>
    </location>
</feature>
<dbReference type="EMBL" id="DVNK01000043">
    <property type="protein sequence ID" value="HIU47026.1"/>
    <property type="molecule type" value="Genomic_DNA"/>
</dbReference>